<sequence>MNKYVKNPVEITAIQYQWDDEFLSMDEAQANIAHFVGGNKIAFLDESILLGGVHGQVEVKRGDWIIKQNDQDFYPCSDAVFQQNYTAAPSTWLDRVKQEQAELQIKLDALDKTLNVERKPDFITDQQWIFMTRQQFHMRQYNQILKDRIADASPDTNLTVRIDDTGIIGGFGLHSENLAPSITADKVYIKPSLCGSEDQI</sequence>
<dbReference type="RefSeq" id="WP_004787899.1">
    <property type="nucleotide sequence ID" value="NZ_KB849413.1"/>
</dbReference>
<dbReference type="Proteomes" id="UP000013070">
    <property type="component" value="Unassembled WGS sequence"/>
</dbReference>
<reference evidence="1 2" key="1">
    <citation type="submission" date="2013-02" db="EMBL/GenBank/DDBJ databases">
        <title>The Genome Sequence of Acinetobacter sp. NIPH 899.</title>
        <authorList>
            <consortium name="The Broad Institute Genome Sequencing Platform"/>
            <consortium name="The Broad Institute Genome Sequencing Center for Infectious Disease"/>
            <person name="Cerqueira G."/>
            <person name="Feldgarden M."/>
            <person name="Courvalin P."/>
            <person name="Perichon B."/>
            <person name="Grillot-Courvalin C."/>
            <person name="Clermont D."/>
            <person name="Rocha E."/>
            <person name="Yoon E.-J."/>
            <person name="Nemec A."/>
            <person name="Walker B."/>
            <person name="Young S.K."/>
            <person name="Zeng Q."/>
            <person name="Gargeya S."/>
            <person name="Fitzgerald M."/>
            <person name="Haas B."/>
            <person name="Abouelleil A."/>
            <person name="Alvarado L."/>
            <person name="Arachchi H.M."/>
            <person name="Berlin A.M."/>
            <person name="Chapman S.B."/>
            <person name="Dewar J."/>
            <person name="Goldberg J."/>
            <person name="Griggs A."/>
            <person name="Gujja S."/>
            <person name="Hansen M."/>
            <person name="Howarth C."/>
            <person name="Imamovic A."/>
            <person name="Larimer J."/>
            <person name="McCowan C."/>
            <person name="Murphy C."/>
            <person name="Neiman D."/>
            <person name="Pearson M."/>
            <person name="Priest M."/>
            <person name="Roberts A."/>
            <person name="Saif S."/>
            <person name="Shea T."/>
            <person name="Sisk P."/>
            <person name="Sykes S."/>
            <person name="Wortman J."/>
            <person name="Nusbaum C."/>
            <person name="Birren B."/>
        </authorList>
    </citation>
    <scope>NUCLEOTIDE SEQUENCE [LARGE SCALE GENOMIC DNA]</scope>
    <source>
        <strain evidence="1 2">NIPH 899</strain>
    </source>
</reference>
<keyword evidence="2" id="KW-1185">Reference proteome</keyword>
<organism evidence="1 2">
    <name type="scientific">Acinetobacter variabilis</name>
    <dbReference type="NCBI Taxonomy" id="70346"/>
    <lineage>
        <taxon>Bacteria</taxon>
        <taxon>Pseudomonadati</taxon>
        <taxon>Pseudomonadota</taxon>
        <taxon>Gammaproteobacteria</taxon>
        <taxon>Moraxellales</taxon>
        <taxon>Moraxellaceae</taxon>
        <taxon>Acinetobacter</taxon>
    </lineage>
</organism>
<evidence type="ECO:0000313" key="1">
    <source>
        <dbReference type="EMBL" id="ENV00955.1"/>
    </source>
</evidence>
<name>N8X1D2_9GAMM</name>
<proteinExistence type="predicted"/>
<comment type="caution">
    <text evidence="1">The sequence shown here is derived from an EMBL/GenBank/DDBJ whole genome shotgun (WGS) entry which is preliminary data.</text>
</comment>
<dbReference type="HOGENOM" id="CLU_1363771_0_0_6"/>
<dbReference type="AlphaFoldDB" id="N8X1D2"/>
<accession>N8X1D2</accession>
<dbReference type="Pfam" id="PF21825">
    <property type="entry name" value="crAss001_48"/>
    <property type="match status" value="1"/>
</dbReference>
<gene>
    <name evidence="1" type="ORF">F969_00041</name>
</gene>
<protein>
    <submittedName>
        <fullName evidence="1">Uncharacterized protein</fullName>
    </submittedName>
</protein>
<dbReference type="PATRIC" id="fig|1217710.3.peg.36"/>
<dbReference type="InterPro" id="IPR054052">
    <property type="entry name" value="Y16Q-like"/>
</dbReference>
<dbReference type="EMBL" id="APPE01000006">
    <property type="protein sequence ID" value="ENV00955.1"/>
    <property type="molecule type" value="Genomic_DNA"/>
</dbReference>
<evidence type="ECO:0000313" key="2">
    <source>
        <dbReference type="Proteomes" id="UP000013070"/>
    </source>
</evidence>